<dbReference type="OrthoDB" id="9806359at2"/>
<dbReference type="Pfam" id="PF07221">
    <property type="entry name" value="GlcNAc_2-epim"/>
    <property type="match status" value="1"/>
</dbReference>
<dbReference type="PANTHER" id="PTHR15108">
    <property type="entry name" value="N-ACYLGLUCOSAMINE-2-EPIMERASE"/>
    <property type="match status" value="1"/>
</dbReference>
<name>A0A1H9ETW3_9GAMM</name>
<dbReference type="InterPro" id="IPR010819">
    <property type="entry name" value="AGE/CE"/>
</dbReference>
<dbReference type="RefSeq" id="WP_092672637.1">
    <property type="nucleotide sequence ID" value="NZ_FOGC01000002.1"/>
</dbReference>
<organism evidence="3 4">
    <name type="scientific">Rosenbergiella nectarea</name>
    <dbReference type="NCBI Taxonomy" id="988801"/>
    <lineage>
        <taxon>Bacteria</taxon>
        <taxon>Pseudomonadati</taxon>
        <taxon>Pseudomonadota</taxon>
        <taxon>Gammaproteobacteria</taxon>
        <taxon>Enterobacterales</taxon>
        <taxon>Erwiniaceae</taxon>
        <taxon>Rosenbergiella</taxon>
    </lineage>
</organism>
<dbReference type="SUPFAM" id="SSF48208">
    <property type="entry name" value="Six-hairpin glycosidases"/>
    <property type="match status" value="1"/>
</dbReference>
<evidence type="ECO:0000256" key="1">
    <source>
        <dbReference type="ARBA" id="ARBA00008558"/>
    </source>
</evidence>
<comment type="similarity">
    <text evidence="1">Belongs to the N-acylglucosamine 2-epimerase family.</text>
</comment>
<reference evidence="4" key="1">
    <citation type="submission" date="2016-10" db="EMBL/GenBank/DDBJ databases">
        <authorList>
            <person name="Varghese N."/>
            <person name="Submissions S."/>
        </authorList>
    </citation>
    <scope>NUCLEOTIDE SEQUENCE [LARGE SCALE GENOMIC DNA]</scope>
    <source>
        <strain evidence="4">8N4</strain>
    </source>
</reference>
<evidence type="ECO:0000256" key="2">
    <source>
        <dbReference type="ARBA" id="ARBA00023235"/>
    </source>
</evidence>
<accession>A0A1H9ETW3</accession>
<gene>
    <name evidence="3" type="ORF">SAMN05216522_10259</name>
</gene>
<protein>
    <submittedName>
        <fullName evidence="3">Mannose or cellobiose epimerase, N-acyl-D-glucosamine 2-epimerase family</fullName>
    </submittedName>
</protein>
<keyword evidence="2" id="KW-0413">Isomerase</keyword>
<dbReference type="Proteomes" id="UP000242515">
    <property type="component" value="Unassembled WGS sequence"/>
</dbReference>
<sequence>MLFTQFSHSWLSKEYHHHWLEDQGRQLLAFYKRARCERGGFTALDNKGYQAKDSQPDTMQTARMTHCFALASLQGEPGAAELAQWGVDSLLGVLKDTQHGGWLSTLPEKVADERKASYLHVFVTLAGCSASLAGIPRADELYQQAVETLETYFWMADEEALCESYTRDWQDCEAYRGGNSNMHCTELFLQLADFTENPIWRARALAIVDKVIHQHAPANNYFLVEHFHEDWQEWHDYNKDKPTDSFHPYGVTPGHASEWARLLLHLEAALQAAGEPVPEWLLIDAKGLFHAGMAHGWHVDGTPGIVYTHDWEGKPVAHSRVHWTLAESCGTAASLLKRTGEQVYEEWYRRLWDYISCYLIDPQNGSWWQELDQQQHPSTEIWSGKPDLYHAWQLTQISRLPLTPMIGLSIKNGHHQR</sequence>
<proteinExistence type="inferred from homology"/>
<keyword evidence="4" id="KW-1185">Reference proteome</keyword>
<evidence type="ECO:0000313" key="4">
    <source>
        <dbReference type="Proteomes" id="UP000242515"/>
    </source>
</evidence>
<dbReference type="AlphaFoldDB" id="A0A1H9ETW3"/>
<dbReference type="InterPro" id="IPR012341">
    <property type="entry name" value="6hp_glycosidase-like_sf"/>
</dbReference>
<dbReference type="GO" id="GO:0005975">
    <property type="term" value="P:carbohydrate metabolic process"/>
    <property type="evidence" value="ECO:0007669"/>
    <property type="project" value="InterPro"/>
</dbReference>
<evidence type="ECO:0000313" key="3">
    <source>
        <dbReference type="EMBL" id="SEQ29196.1"/>
    </source>
</evidence>
<dbReference type="Gene3D" id="1.50.10.10">
    <property type="match status" value="1"/>
</dbReference>
<dbReference type="EMBL" id="FOGC01000002">
    <property type="protein sequence ID" value="SEQ29196.1"/>
    <property type="molecule type" value="Genomic_DNA"/>
</dbReference>
<dbReference type="STRING" id="988801.SAMN05216522_10259"/>
<dbReference type="InterPro" id="IPR008928">
    <property type="entry name" value="6-hairpin_glycosidase_sf"/>
</dbReference>
<dbReference type="GO" id="GO:0016853">
    <property type="term" value="F:isomerase activity"/>
    <property type="evidence" value="ECO:0007669"/>
    <property type="project" value="UniProtKB-KW"/>
</dbReference>